<evidence type="ECO:0000256" key="1">
    <source>
        <dbReference type="ARBA" id="ARBA00005695"/>
    </source>
</evidence>
<evidence type="ECO:0000313" key="6">
    <source>
        <dbReference type="EMBL" id="SNT09931.1"/>
    </source>
</evidence>
<dbReference type="InterPro" id="IPR000914">
    <property type="entry name" value="SBP_5_dom"/>
</dbReference>
<dbReference type="PANTHER" id="PTHR30290:SF9">
    <property type="entry name" value="OLIGOPEPTIDE-BINDING PROTEIN APPA"/>
    <property type="match status" value="1"/>
</dbReference>
<dbReference type="OrthoDB" id="9772924at2"/>
<dbReference type="GO" id="GO:0030288">
    <property type="term" value="C:outer membrane-bounded periplasmic space"/>
    <property type="evidence" value="ECO:0007669"/>
    <property type="project" value="UniProtKB-ARBA"/>
</dbReference>
<dbReference type="InterPro" id="IPR039424">
    <property type="entry name" value="SBP_5"/>
</dbReference>
<dbReference type="Gene3D" id="3.10.105.10">
    <property type="entry name" value="Dipeptide-binding Protein, Domain 3"/>
    <property type="match status" value="1"/>
</dbReference>
<dbReference type="GO" id="GO:0043190">
    <property type="term" value="C:ATP-binding cassette (ABC) transporter complex"/>
    <property type="evidence" value="ECO:0007669"/>
    <property type="project" value="InterPro"/>
</dbReference>
<evidence type="ECO:0000256" key="3">
    <source>
        <dbReference type="ARBA" id="ARBA00022729"/>
    </source>
</evidence>
<comment type="similarity">
    <text evidence="1">Belongs to the bacterial solute-binding protein 5 family.</text>
</comment>
<reference evidence="7" key="1">
    <citation type="submission" date="2017-06" db="EMBL/GenBank/DDBJ databases">
        <authorList>
            <person name="Varghese N."/>
            <person name="Submissions S."/>
        </authorList>
    </citation>
    <scope>NUCLEOTIDE SEQUENCE [LARGE SCALE GENOMIC DNA]</scope>
    <source>
        <strain evidence="7">NKM1</strain>
    </source>
</reference>
<evidence type="ECO:0000256" key="4">
    <source>
        <dbReference type="SAM" id="SignalP"/>
    </source>
</evidence>
<keyword evidence="2" id="KW-0813">Transport</keyword>
<protein>
    <submittedName>
        <fullName evidence="6">Peptide/nickel transport system substrate-binding protein</fullName>
    </submittedName>
</protein>
<feature type="chain" id="PRO_5012105106" evidence="4">
    <location>
        <begin position="20"/>
        <end position="572"/>
    </location>
</feature>
<dbReference type="PIRSF" id="PIRSF002741">
    <property type="entry name" value="MppA"/>
    <property type="match status" value="1"/>
</dbReference>
<evidence type="ECO:0000256" key="2">
    <source>
        <dbReference type="ARBA" id="ARBA00022448"/>
    </source>
</evidence>
<dbReference type="Proteomes" id="UP000198432">
    <property type="component" value="Unassembled WGS sequence"/>
</dbReference>
<dbReference type="EMBL" id="FZOQ01000024">
    <property type="protein sequence ID" value="SNT09931.1"/>
    <property type="molecule type" value="Genomic_DNA"/>
</dbReference>
<evidence type="ECO:0000313" key="7">
    <source>
        <dbReference type="Proteomes" id="UP000198432"/>
    </source>
</evidence>
<dbReference type="SUPFAM" id="SSF53850">
    <property type="entry name" value="Periplasmic binding protein-like II"/>
    <property type="match status" value="1"/>
</dbReference>
<dbReference type="AlphaFoldDB" id="A0A239JVN7"/>
<dbReference type="GO" id="GO:1904680">
    <property type="term" value="F:peptide transmembrane transporter activity"/>
    <property type="evidence" value="ECO:0007669"/>
    <property type="project" value="TreeGrafter"/>
</dbReference>
<dbReference type="Pfam" id="PF00496">
    <property type="entry name" value="SBP_bac_5"/>
    <property type="match status" value="1"/>
</dbReference>
<accession>A0A239JVN7</accession>
<feature type="domain" description="Solute-binding protein family 5" evidence="5">
    <location>
        <begin position="84"/>
        <end position="473"/>
    </location>
</feature>
<dbReference type="Gene3D" id="3.40.190.10">
    <property type="entry name" value="Periplasmic binding protein-like II"/>
    <property type="match status" value="1"/>
</dbReference>
<proteinExistence type="inferred from homology"/>
<gene>
    <name evidence="6" type="ORF">SAMN06296052_12416</name>
</gene>
<dbReference type="RefSeq" id="WP_089321080.1">
    <property type="nucleotide sequence ID" value="NZ_FZOQ01000024.1"/>
</dbReference>
<feature type="signal peptide" evidence="4">
    <location>
        <begin position="1"/>
        <end position="19"/>
    </location>
</feature>
<dbReference type="PANTHER" id="PTHR30290">
    <property type="entry name" value="PERIPLASMIC BINDING COMPONENT OF ABC TRANSPORTER"/>
    <property type="match status" value="1"/>
</dbReference>
<evidence type="ECO:0000259" key="5">
    <source>
        <dbReference type="Pfam" id="PF00496"/>
    </source>
</evidence>
<keyword evidence="7" id="KW-1185">Reference proteome</keyword>
<name>A0A239JVN7_9BACT</name>
<organism evidence="6 7">
    <name type="scientific">Pontibacter ummariensis</name>
    <dbReference type="NCBI Taxonomy" id="1610492"/>
    <lineage>
        <taxon>Bacteria</taxon>
        <taxon>Pseudomonadati</taxon>
        <taxon>Bacteroidota</taxon>
        <taxon>Cytophagia</taxon>
        <taxon>Cytophagales</taxon>
        <taxon>Hymenobacteraceae</taxon>
        <taxon>Pontibacter</taxon>
    </lineage>
</organism>
<dbReference type="InterPro" id="IPR030678">
    <property type="entry name" value="Peptide/Ni-bd"/>
</dbReference>
<keyword evidence="3 4" id="KW-0732">Signal</keyword>
<sequence>MRKISLVLVALLLFFTCCNQPERSPDEVRIRLATEPETLSPVSYSDAGGLQVINLLFQSLLSADLATDQMKPFLANRMPIVERQDSVTLFTYELREEASWADGSPVTAADVAFTLKVLKAPLLNNEQLRPQVAFIQDISVSPENPKRFTLVAKGYTPEMELLTGDFFILPAYLFDPDGLMKSVAVKDLNGDLSELENNDNLKRYAAKFNTPDFGRNPALLQGSGGYVLEKWANGQYLTLKRKDDWWGNTTANTGHLTANPERITFQIIPENTTALLALKNRQLDVLDNISADEFEDLRKDKSFLQEYALYTPDAYEFVYAGINTRLPKFSDKRTRQAIAHLLDVNSVIKVSQQNYATPTVGPVPPSVKAYYNNNLQPYPLNTAKATELLKAAGWEREPQGWFKNINGKRVQLTLTVNYRAGNTTYENAAIILQQHAAELGIPVQVQGLENSLLSDKLKSHDFDLFFRSLSGNPFVFNFQPLFHTSFAGIGGPNYTGVGTPESDRLLLAINETADPAEKAKLLKRLQEVLYEEAAFISMYYQKERLAAHRRFENLHISGLKPNYDVSAFRLKE</sequence>
<dbReference type="GO" id="GO:0015833">
    <property type="term" value="P:peptide transport"/>
    <property type="evidence" value="ECO:0007669"/>
    <property type="project" value="TreeGrafter"/>
</dbReference>